<evidence type="ECO:0000313" key="8">
    <source>
        <dbReference type="EMBL" id="PSR34294.1"/>
    </source>
</evidence>
<protein>
    <submittedName>
        <fullName evidence="8">Conjugal transfer protein TraG</fullName>
    </submittedName>
</protein>
<reference evidence="8 9" key="1">
    <citation type="journal article" date="2014" name="BMC Genomics">
        <title>Comparison of environmental and isolate Sulfobacillus genomes reveals diverse carbon, sulfur, nitrogen, and hydrogen metabolisms.</title>
        <authorList>
            <person name="Justice N.B."/>
            <person name="Norman A."/>
            <person name="Brown C.T."/>
            <person name="Singh A."/>
            <person name="Thomas B.C."/>
            <person name="Banfield J.F."/>
        </authorList>
    </citation>
    <scope>NUCLEOTIDE SEQUENCE [LARGE SCALE GENOMIC DNA]</scope>
    <source>
        <strain evidence="8">AMDSBA4</strain>
    </source>
</reference>
<keyword evidence="4 7" id="KW-0812">Transmembrane</keyword>
<evidence type="ECO:0000256" key="3">
    <source>
        <dbReference type="ARBA" id="ARBA00022475"/>
    </source>
</evidence>
<sequence>MRLQIRWIGPAWWIALGFWTAVALMSMFFHWIHPSSPPFVSARLGVWWLAILGVGLVVSYTVTKLKALVAFVGLLLVTRVSWLLIPVALVFGVGVILFWQKNISDHAVVIGRRWKWWPVTLSTADRYLHLHVIGPTGAGKSSSVLLPLIAQDLKAGRPVALLEPKGDLSQAAYNIAVAYHHHLIHFNPEDPRCPHYNPLAGPSPASAAEGISWALNQIAESGHPFYAVSSRVLLMYAVIAVKEALGDRADLDAVLRFLRRDTEQQAVLKAVKDPRVVQYFGEQMNRLNPRVALEQRQGLLNRLELLLLHPDVRRVLSPPFDFDWDQVLAEKITVLCPLSLARLGASARMLGTLLWHGLAMATYRRPLTGHLPPYFLFLDEFHEFVTPDLGEFLALARGYHLGLTLAHQDFGQLTPELKEALLANGRQKIVLGGIAPEDFNTFKASASPFPIDSKLRFFPPGQAWVQLITQGKPRRPQRVQLPYHPLGDS</sequence>
<dbReference type="CDD" id="cd01127">
    <property type="entry name" value="TrwB_TraG_TraD_VirD4"/>
    <property type="match status" value="1"/>
</dbReference>
<comment type="similarity">
    <text evidence="2">Belongs to the VirD4/TraG family.</text>
</comment>
<dbReference type="Proteomes" id="UP000242972">
    <property type="component" value="Unassembled WGS sequence"/>
</dbReference>
<dbReference type="InterPro" id="IPR051539">
    <property type="entry name" value="T4SS-coupling_protein"/>
</dbReference>
<gene>
    <name evidence="8" type="ORF">C7B46_06100</name>
</gene>
<dbReference type="PANTHER" id="PTHR37937">
    <property type="entry name" value="CONJUGATIVE TRANSFER: DNA TRANSPORT"/>
    <property type="match status" value="1"/>
</dbReference>
<evidence type="ECO:0000256" key="2">
    <source>
        <dbReference type="ARBA" id="ARBA00008806"/>
    </source>
</evidence>
<feature type="transmembrane region" description="Helical" evidence="7">
    <location>
        <begin position="69"/>
        <end position="99"/>
    </location>
</feature>
<comment type="subcellular location">
    <subcellularLocation>
        <location evidence="1">Cell membrane</location>
        <topology evidence="1">Multi-pass membrane protein</topology>
    </subcellularLocation>
</comment>
<feature type="transmembrane region" description="Helical" evidence="7">
    <location>
        <begin position="12"/>
        <end position="32"/>
    </location>
</feature>
<dbReference type="InterPro" id="IPR027417">
    <property type="entry name" value="P-loop_NTPase"/>
</dbReference>
<evidence type="ECO:0000256" key="1">
    <source>
        <dbReference type="ARBA" id="ARBA00004651"/>
    </source>
</evidence>
<name>A0A2T2XII3_9FIRM</name>
<dbReference type="Pfam" id="PF02534">
    <property type="entry name" value="T4SS-DNA_transf"/>
    <property type="match status" value="1"/>
</dbReference>
<dbReference type="AlphaFoldDB" id="A0A2T2XII3"/>
<dbReference type="GO" id="GO:0005886">
    <property type="term" value="C:plasma membrane"/>
    <property type="evidence" value="ECO:0007669"/>
    <property type="project" value="UniProtKB-SubCell"/>
</dbReference>
<dbReference type="InterPro" id="IPR003688">
    <property type="entry name" value="TraG/VirD4"/>
</dbReference>
<accession>A0A2T2XII3</accession>
<dbReference type="PANTHER" id="PTHR37937:SF1">
    <property type="entry name" value="CONJUGATIVE TRANSFER: DNA TRANSPORT"/>
    <property type="match status" value="1"/>
</dbReference>
<proteinExistence type="inferred from homology"/>
<evidence type="ECO:0000256" key="6">
    <source>
        <dbReference type="ARBA" id="ARBA00023136"/>
    </source>
</evidence>
<keyword evidence="6 7" id="KW-0472">Membrane</keyword>
<keyword evidence="5 7" id="KW-1133">Transmembrane helix</keyword>
<evidence type="ECO:0000256" key="5">
    <source>
        <dbReference type="ARBA" id="ARBA00022989"/>
    </source>
</evidence>
<dbReference type="EMBL" id="PXYW01000010">
    <property type="protein sequence ID" value="PSR34294.1"/>
    <property type="molecule type" value="Genomic_DNA"/>
</dbReference>
<dbReference type="SUPFAM" id="SSF52540">
    <property type="entry name" value="P-loop containing nucleoside triphosphate hydrolases"/>
    <property type="match status" value="1"/>
</dbReference>
<organism evidence="8 9">
    <name type="scientific">Sulfobacillus benefaciens</name>
    <dbReference type="NCBI Taxonomy" id="453960"/>
    <lineage>
        <taxon>Bacteria</taxon>
        <taxon>Bacillati</taxon>
        <taxon>Bacillota</taxon>
        <taxon>Clostridia</taxon>
        <taxon>Eubacteriales</taxon>
        <taxon>Clostridiales Family XVII. Incertae Sedis</taxon>
        <taxon>Sulfobacillus</taxon>
    </lineage>
</organism>
<dbReference type="Gene3D" id="3.40.50.300">
    <property type="entry name" value="P-loop containing nucleotide triphosphate hydrolases"/>
    <property type="match status" value="2"/>
</dbReference>
<keyword evidence="3" id="KW-1003">Cell membrane</keyword>
<feature type="transmembrane region" description="Helical" evidence="7">
    <location>
        <begin position="44"/>
        <end position="62"/>
    </location>
</feature>
<evidence type="ECO:0000313" key="9">
    <source>
        <dbReference type="Proteomes" id="UP000242972"/>
    </source>
</evidence>
<evidence type="ECO:0000256" key="4">
    <source>
        <dbReference type="ARBA" id="ARBA00022692"/>
    </source>
</evidence>
<evidence type="ECO:0000256" key="7">
    <source>
        <dbReference type="SAM" id="Phobius"/>
    </source>
</evidence>
<comment type="caution">
    <text evidence="8">The sequence shown here is derived from an EMBL/GenBank/DDBJ whole genome shotgun (WGS) entry which is preliminary data.</text>
</comment>